<dbReference type="EnsemblBacteria" id="ABC21981">
    <property type="protein sequence ID" value="ABC21981"/>
    <property type="gene ID" value="Rru_A1180"/>
</dbReference>
<keyword evidence="6" id="KW-1185">Reference proteome</keyword>
<gene>
    <name evidence="5" type="ordered locus">Rru_A1180</name>
</gene>
<dbReference type="PANTHER" id="PTHR23514:SF13">
    <property type="entry name" value="INNER MEMBRANE PROTEIN YBJJ"/>
    <property type="match status" value="1"/>
</dbReference>
<organism evidence="5 6">
    <name type="scientific">Rhodospirillum rubrum (strain ATCC 11170 / ATH 1.1.1 / DSM 467 / LMG 4362 / NCIMB 8255 / S1)</name>
    <dbReference type="NCBI Taxonomy" id="269796"/>
    <lineage>
        <taxon>Bacteria</taxon>
        <taxon>Pseudomonadati</taxon>
        <taxon>Pseudomonadota</taxon>
        <taxon>Alphaproteobacteria</taxon>
        <taxon>Rhodospirillales</taxon>
        <taxon>Rhodospirillaceae</taxon>
        <taxon>Rhodospirillum</taxon>
    </lineage>
</organism>
<dbReference type="HOGENOM" id="CLU_035309_1_1_5"/>
<evidence type="ECO:0000256" key="2">
    <source>
        <dbReference type="ARBA" id="ARBA00022692"/>
    </source>
</evidence>
<dbReference type="EMBL" id="CP000230">
    <property type="protein sequence ID" value="ABC21981.1"/>
    <property type="molecule type" value="Genomic_DNA"/>
</dbReference>
<proteinExistence type="predicted"/>
<evidence type="ECO:0000256" key="1">
    <source>
        <dbReference type="ARBA" id="ARBA00004141"/>
    </source>
</evidence>
<dbReference type="CDD" id="cd17393">
    <property type="entry name" value="MFS_MosC_like"/>
    <property type="match status" value="1"/>
</dbReference>
<reference evidence="5 6" key="1">
    <citation type="journal article" date="2011" name="Stand. Genomic Sci.">
        <title>Complete genome sequence of Rhodospirillum rubrum type strain (S1).</title>
        <authorList>
            <person name="Munk A.C."/>
            <person name="Copeland A."/>
            <person name="Lucas S."/>
            <person name="Lapidus A."/>
            <person name="Del Rio T.G."/>
            <person name="Barry K."/>
            <person name="Detter J.C."/>
            <person name="Hammon N."/>
            <person name="Israni S."/>
            <person name="Pitluck S."/>
            <person name="Brettin T."/>
            <person name="Bruce D."/>
            <person name="Han C."/>
            <person name="Tapia R."/>
            <person name="Gilna P."/>
            <person name="Schmutz J."/>
            <person name="Larimer F."/>
            <person name="Land M."/>
            <person name="Kyrpides N.C."/>
            <person name="Mavromatis K."/>
            <person name="Richardson P."/>
            <person name="Rohde M."/>
            <person name="Goker M."/>
            <person name="Klenk H.P."/>
            <person name="Zhang Y."/>
            <person name="Roberts G.P."/>
            <person name="Reslewic S."/>
            <person name="Schwartz D.C."/>
        </authorList>
    </citation>
    <scope>NUCLEOTIDE SEQUENCE [LARGE SCALE GENOMIC DNA]</scope>
    <source>
        <strain evidence="6">ATCC 11170 / ATH 1.1.1 / DSM 467 / LMG 4362 / NCIMB 8255 / S1</strain>
    </source>
</reference>
<sequence>MMDQRTALGEAQGRRARGAVGVLFLTNGMALGLWSALIPGVKQGLALSDGRLGIALLAMAIGALVAMPLTGVLVARFGSAMVGRCAALVFFAVLPLPVIAPSLPLLVAALIVLGGANGVLDVAMNAHGVLVEGRLGRPVMSSFHGMFSLGGLIGAGVGGGLLVWAGGPALALGLACVAALAVLAGWGRLLPASADIGSHAGAGFALPRRGTLVLGLLAFAVLMSEGAMLDWSAVHLRESLGAGAALGGAGYAAFSAAMAVGRFSGDALRRRLGSVVLTRGGGVIAAVGLGAGLMVGTPGAMIAGFACAGIGFANMVPVLFGAAGRVPGAAPATSITAVATLGYAGFLVGPPLIGAVAEATRLGQALGLAVLAGLLVALAAGVTRVADGHGKGA</sequence>
<evidence type="ECO:0000313" key="6">
    <source>
        <dbReference type="Proteomes" id="UP000001929"/>
    </source>
</evidence>
<dbReference type="PhylomeDB" id="Q2RV64"/>
<evidence type="ECO:0000256" key="4">
    <source>
        <dbReference type="ARBA" id="ARBA00023136"/>
    </source>
</evidence>
<dbReference type="RefSeq" id="WP_011388935.1">
    <property type="nucleotide sequence ID" value="NC_007643.1"/>
</dbReference>
<accession>Q2RV64</accession>
<name>Q2RV64_RHORT</name>
<dbReference type="Proteomes" id="UP000001929">
    <property type="component" value="Chromosome"/>
</dbReference>
<dbReference type="PANTHER" id="PTHR23514">
    <property type="entry name" value="BYPASS OF STOP CODON PROTEIN 6"/>
    <property type="match status" value="1"/>
</dbReference>
<dbReference type="InterPro" id="IPR036259">
    <property type="entry name" value="MFS_trans_sf"/>
</dbReference>
<dbReference type="AlphaFoldDB" id="Q2RV64"/>
<dbReference type="Gene3D" id="1.20.1250.20">
    <property type="entry name" value="MFS general substrate transporter like domains"/>
    <property type="match status" value="2"/>
</dbReference>
<evidence type="ECO:0000313" key="5">
    <source>
        <dbReference type="EMBL" id="ABC21981.1"/>
    </source>
</evidence>
<dbReference type="InterPro" id="IPR022324">
    <property type="entry name" value="Bacilysin_exporter_BacE_put"/>
</dbReference>
<keyword evidence="3" id="KW-1133">Transmembrane helix</keyword>
<protein>
    <submittedName>
        <fullName evidence="5">Major facilitator superfamily MFS_1</fullName>
    </submittedName>
</protein>
<dbReference type="InterPro" id="IPR011701">
    <property type="entry name" value="MFS"/>
</dbReference>
<dbReference type="SUPFAM" id="SSF103473">
    <property type="entry name" value="MFS general substrate transporter"/>
    <property type="match status" value="1"/>
</dbReference>
<dbReference type="InterPro" id="IPR051788">
    <property type="entry name" value="MFS_Transporter"/>
</dbReference>
<dbReference type="PRINTS" id="PR01988">
    <property type="entry name" value="EXPORTERBACE"/>
</dbReference>
<evidence type="ECO:0000256" key="3">
    <source>
        <dbReference type="ARBA" id="ARBA00022989"/>
    </source>
</evidence>
<dbReference type="STRING" id="269796.Rru_A1180"/>
<dbReference type="PATRIC" id="fig|269796.9.peg.1244"/>
<comment type="subcellular location">
    <subcellularLocation>
        <location evidence="1">Membrane</location>
        <topology evidence="1">Multi-pass membrane protein</topology>
    </subcellularLocation>
</comment>
<keyword evidence="4" id="KW-0472">Membrane</keyword>
<dbReference type="GO" id="GO:0022857">
    <property type="term" value="F:transmembrane transporter activity"/>
    <property type="evidence" value="ECO:0007669"/>
    <property type="project" value="InterPro"/>
</dbReference>
<dbReference type="Pfam" id="PF07690">
    <property type="entry name" value="MFS_1"/>
    <property type="match status" value="1"/>
</dbReference>
<keyword evidence="2" id="KW-0812">Transmembrane</keyword>
<dbReference type="GO" id="GO:0016020">
    <property type="term" value="C:membrane"/>
    <property type="evidence" value="ECO:0007669"/>
    <property type="project" value="UniProtKB-SubCell"/>
</dbReference>
<dbReference type="eggNOG" id="COG0738">
    <property type="taxonomic scope" value="Bacteria"/>
</dbReference>
<dbReference type="KEGG" id="rru:Rru_A1180"/>